<keyword evidence="7" id="KW-0539">Nucleus</keyword>
<keyword evidence="5" id="KW-0347">Helicase</keyword>
<dbReference type="GO" id="GO:0043138">
    <property type="term" value="F:3'-5' DNA helicase activity"/>
    <property type="evidence" value="ECO:0007669"/>
    <property type="project" value="TreeGrafter"/>
</dbReference>
<evidence type="ECO:0000256" key="8">
    <source>
        <dbReference type="SAM" id="MobiDB-lite"/>
    </source>
</evidence>
<dbReference type="Pfam" id="PF00271">
    <property type="entry name" value="Helicase_C"/>
    <property type="match status" value="1"/>
</dbReference>
<feature type="compositionally biased region" description="Polar residues" evidence="8">
    <location>
        <begin position="1"/>
        <end position="13"/>
    </location>
</feature>
<evidence type="ECO:0000256" key="3">
    <source>
        <dbReference type="ARBA" id="ARBA00022741"/>
    </source>
</evidence>
<dbReference type="GO" id="GO:0005524">
    <property type="term" value="F:ATP binding"/>
    <property type="evidence" value="ECO:0007669"/>
    <property type="project" value="UniProtKB-KW"/>
</dbReference>
<dbReference type="Ensembl" id="ENSCCNT00000034263.1">
    <property type="protein sequence ID" value="ENSCCNP00000027051.1"/>
    <property type="gene ID" value="ENSCCNG00000026176.1"/>
</dbReference>
<evidence type="ECO:0008006" key="12">
    <source>
        <dbReference type="Google" id="ProtNLM"/>
    </source>
</evidence>
<sequence length="620" mass="70168">MSGRQRTLFQTWGSSLSRSSKAPRSSSGAQGPGSSQACLPAAAAAQPEADDDVLLVAVYEAEQQLSLKNGGFCTSAGALWIYPTNCPVRDYQLHISRTALFCNTLVCLPTGLGKTFIAAVVMYNFYRWFPSGKVVFMAPTKPLVTQQIEACYQVMGIPQCHMAEMTGSTQAFTRKEIWCSKRVLFLTPQVMVNDLTRGACPASDIKCLVIDEAHKALGNYAYCQVVRELVKYTNHFRILALSATPGSDIKAVQQVISNLLIGQIELRSEDSPDILPYSHERRVEKLVVPLGEELAAIQKTYIQNYNKAIIEGEFPICIKLISWLWELLYANGMRSLYFFLGNLDGTKVELLRNFFKEIMTFQALISSTSDTSIQKDKNKDFFYSHPKLKKLEEVVVEHFKSWNAKNTSGKKSDETRVMIFSSFRDSVQEIAEMLLRHQPIIRVMTFVGHASGKSMKGFTQKEQLEVVKQFRDGGYNTLVSTCVGEEGLDIGEVDLIICFDAQKSPIRLIQRMGRTGRKRQGRIVVILAEGREERTYNQSQSNKRNIYKAISSNRQILHFYQGSPRMVPDEINPELHKMFITQCVYEAEKSSRKVQWKSSLFSHKDGCYVHPFPNCFYFLF</sequence>
<dbReference type="PROSITE" id="PS51194">
    <property type="entry name" value="HELICASE_CTER"/>
    <property type="match status" value="1"/>
</dbReference>
<organism evidence="11">
    <name type="scientific">Castor canadensis</name>
    <name type="common">American beaver</name>
    <dbReference type="NCBI Taxonomy" id="51338"/>
    <lineage>
        <taxon>Eukaryota</taxon>
        <taxon>Metazoa</taxon>
        <taxon>Chordata</taxon>
        <taxon>Craniata</taxon>
        <taxon>Vertebrata</taxon>
        <taxon>Euteleostomi</taxon>
        <taxon>Mammalia</taxon>
        <taxon>Eutheria</taxon>
        <taxon>Euarchontoglires</taxon>
        <taxon>Glires</taxon>
        <taxon>Rodentia</taxon>
        <taxon>Castorimorpha</taxon>
        <taxon>Castoridae</taxon>
        <taxon>Castor</taxon>
    </lineage>
</organism>
<evidence type="ECO:0000256" key="7">
    <source>
        <dbReference type="ARBA" id="ARBA00023242"/>
    </source>
</evidence>
<evidence type="ECO:0000256" key="6">
    <source>
        <dbReference type="ARBA" id="ARBA00022840"/>
    </source>
</evidence>
<dbReference type="SMART" id="SM00487">
    <property type="entry name" value="DEXDc"/>
    <property type="match status" value="1"/>
</dbReference>
<feature type="region of interest" description="Disordered" evidence="8">
    <location>
        <begin position="1"/>
        <end position="37"/>
    </location>
</feature>
<dbReference type="PANTHER" id="PTHR14025">
    <property type="entry name" value="FANCONI ANEMIA GROUP M FANCM FAMILY MEMBER"/>
    <property type="match status" value="1"/>
</dbReference>
<evidence type="ECO:0000259" key="9">
    <source>
        <dbReference type="PROSITE" id="PS51192"/>
    </source>
</evidence>
<gene>
    <name evidence="11" type="primary">Fancm</name>
</gene>
<dbReference type="CDD" id="cd18801">
    <property type="entry name" value="SF2_C_FANCM_Hef"/>
    <property type="match status" value="1"/>
</dbReference>
<dbReference type="GO" id="GO:0009378">
    <property type="term" value="F:four-way junction helicase activity"/>
    <property type="evidence" value="ECO:0007669"/>
    <property type="project" value="TreeGrafter"/>
</dbReference>
<name>A0A8C0XJM3_CASCN</name>
<evidence type="ECO:0000259" key="10">
    <source>
        <dbReference type="PROSITE" id="PS51194"/>
    </source>
</evidence>
<protein>
    <recommendedName>
        <fullName evidence="12">Fanconi anemia group M protein</fullName>
    </recommendedName>
</protein>
<reference evidence="11" key="1">
    <citation type="submission" date="2023-09" db="UniProtKB">
        <authorList>
            <consortium name="Ensembl"/>
        </authorList>
    </citation>
    <scope>IDENTIFICATION</scope>
</reference>
<dbReference type="GO" id="GO:0005634">
    <property type="term" value="C:nucleus"/>
    <property type="evidence" value="ECO:0007669"/>
    <property type="project" value="UniProtKB-SubCell"/>
</dbReference>
<dbReference type="SMART" id="SM00490">
    <property type="entry name" value="HELICc"/>
    <property type="match status" value="1"/>
</dbReference>
<dbReference type="Gene3D" id="3.40.50.300">
    <property type="entry name" value="P-loop containing nucleotide triphosphate hydrolases"/>
    <property type="match status" value="3"/>
</dbReference>
<dbReference type="InterPro" id="IPR001650">
    <property type="entry name" value="Helicase_C-like"/>
</dbReference>
<evidence type="ECO:0000256" key="5">
    <source>
        <dbReference type="ARBA" id="ARBA00022806"/>
    </source>
</evidence>
<dbReference type="GO" id="GO:0036297">
    <property type="term" value="P:interstrand cross-link repair"/>
    <property type="evidence" value="ECO:0007669"/>
    <property type="project" value="TreeGrafter"/>
</dbReference>
<comment type="similarity">
    <text evidence="2">Belongs to the DEAD box helicase family. DEAH subfamily. FANCM sub-subfamily.</text>
</comment>
<dbReference type="Pfam" id="PF00270">
    <property type="entry name" value="DEAD"/>
    <property type="match status" value="1"/>
</dbReference>
<dbReference type="InterPro" id="IPR044749">
    <property type="entry name" value="FANCM_DEXDc"/>
</dbReference>
<dbReference type="InterPro" id="IPR027417">
    <property type="entry name" value="P-loop_NTPase"/>
</dbReference>
<dbReference type="PROSITE" id="PS51192">
    <property type="entry name" value="HELICASE_ATP_BIND_1"/>
    <property type="match status" value="1"/>
</dbReference>
<keyword evidence="4" id="KW-0378">Hydrolase</keyword>
<dbReference type="GO" id="GO:0000400">
    <property type="term" value="F:four-way junction DNA binding"/>
    <property type="evidence" value="ECO:0007669"/>
    <property type="project" value="TreeGrafter"/>
</dbReference>
<feature type="domain" description="Helicase C-terminal" evidence="10">
    <location>
        <begin position="390"/>
        <end position="565"/>
    </location>
</feature>
<dbReference type="FunFam" id="3.40.50.300:FF:000861">
    <property type="entry name" value="Fanconi anemia, complementation group M"/>
    <property type="match status" value="1"/>
</dbReference>
<dbReference type="GO" id="GO:0045003">
    <property type="term" value="P:double-strand break repair via synthesis-dependent strand annealing"/>
    <property type="evidence" value="ECO:0007669"/>
    <property type="project" value="TreeGrafter"/>
</dbReference>
<dbReference type="FunFam" id="3.40.50.300:FF:001333">
    <property type="entry name" value="FA complementation group M"/>
    <property type="match status" value="1"/>
</dbReference>
<evidence type="ECO:0000256" key="2">
    <source>
        <dbReference type="ARBA" id="ARBA00009889"/>
    </source>
</evidence>
<keyword evidence="3" id="KW-0547">Nucleotide-binding</keyword>
<proteinExistence type="inferred from homology"/>
<keyword evidence="6" id="KW-0067">ATP-binding</keyword>
<dbReference type="AlphaFoldDB" id="A0A8C0XJM3"/>
<feature type="compositionally biased region" description="Low complexity" evidence="8">
    <location>
        <begin position="14"/>
        <end position="37"/>
    </location>
</feature>
<evidence type="ECO:0000313" key="11">
    <source>
        <dbReference type="Ensembl" id="ENSCCNP00000027051.1"/>
    </source>
</evidence>
<dbReference type="SUPFAM" id="SSF52540">
    <property type="entry name" value="P-loop containing nucleoside triphosphate hydrolases"/>
    <property type="match status" value="1"/>
</dbReference>
<dbReference type="InterPro" id="IPR011545">
    <property type="entry name" value="DEAD/DEAH_box_helicase_dom"/>
</dbReference>
<comment type="subcellular location">
    <subcellularLocation>
        <location evidence="1">Nucleus</location>
    </subcellularLocation>
</comment>
<dbReference type="CDD" id="cd18033">
    <property type="entry name" value="DEXDc_FANCM"/>
    <property type="match status" value="1"/>
</dbReference>
<dbReference type="InterPro" id="IPR014001">
    <property type="entry name" value="Helicase_ATP-bd"/>
</dbReference>
<dbReference type="PANTHER" id="PTHR14025:SF20">
    <property type="entry name" value="FANCONI ANEMIA GROUP M PROTEIN"/>
    <property type="match status" value="1"/>
</dbReference>
<accession>A0A8C0XJM3</accession>
<evidence type="ECO:0000256" key="4">
    <source>
        <dbReference type="ARBA" id="ARBA00022801"/>
    </source>
</evidence>
<dbReference type="GO" id="GO:0016787">
    <property type="term" value="F:hydrolase activity"/>
    <property type="evidence" value="ECO:0007669"/>
    <property type="project" value="UniProtKB-KW"/>
</dbReference>
<feature type="domain" description="Helicase ATP-binding" evidence="9">
    <location>
        <begin position="95"/>
        <end position="263"/>
    </location>
</feature>
<evidence type="ECO:0000256" key="1">
    <source>
        <dbReference type="ARBA" id="ARBA00004123"/>
    </source>
</evidence>